<keyword evidence="2" id="KW-1185">Reference proteome</keyword>
<evidence type="ECO:0000313" key="2">
    <source>
        <dbReference type="Proteomes" id="UP000006911"/>
    </source>
</evidence>
<dbReference type="AlphaFoldDB" id="D5GLN5"/>
<reference evidence="1 2" key="1">
    <citation type="journal article" date="2010" name="Nature">
        <title>Perigord black truffle genome uncovers evolutionary origins and mechanisms of symbiosis.</title>
        <authorList>
            <person name="Martin F."/>
            <person name="Kohler A."/>
            <person name="Murat C."/>
            <person name="Balestrini R."/>
            <person name="Coutinho P.M."/>
            <person name="Jaillon O."/>
            <person name="Montanini B."/>
            <person name="Morin E."/>
            <person name="Noel B."/>
            <person name="Percudani R."/>
            <person name="Porcel B."/>
            <person name="Rubini A."/>
            <person name="Amicucci A."/>
            <person name="Amselem J."/>
            <person name="Anthouard V."/>
            <person name="Arcioni S."/>
            <person name="Artiguenave F."/>
            <person name="Aury J.M."/>
            <person name="Ballario P."/>
            <person name="Bolchi A."/>
            <person name="Brenna A."/>
            <person name="Brun A."/>
            <person name="Buee M."/>
            <person name="Cantarel B."/>
            <person name="Chevalier G."/>
            <person name="Couloux A."/>
            <person name="Da Silva C."/>
            <person name="Denoeud F."/>
            <person name="Duplessis S."/>
            <person name="Ghignone S."/>
            <person name="Hilselberger B."/>
            <person name="Iotti M."/>
            <person name="Marcais B."/>
            <person name="Mello A."/>
            <person name="Miranda M."/>
            <person name="Pacioni G."/>
            <person name="Quesneville H."/>
            <person name="Riccioni C."/>
            <person name="Ruotolo R."/>
            <person name="Splivallo R."/>
            <person name="Stocchi V."/>
            <person name="Tisserant E."/>
            <person name="Viscomi A.R."/>
            <person name="Zambonelli A."/>
            <person name="Zampieri E."/>
            <person name="Henrissat B."/>
            <person name="Lebrun M.H."/>
            <person name="Paolocci F."/>
            <person name="Bonfante P."/>
            <person name="Ottonello S."/>
            <person name="Wincker P."/>
        </authorList>
    </citation>
    <scope>NUCLEOTIDE SEQUENCE [LARGE SCALE GENOMIC DNA]</scope>
    <source>
        <strain evidence="1 2">Mel28</strain>
    </source>
</reference>
<dbReference type="GeneID" id="9182731"/>
<dbReference type="InParanoid" id="D5GLN5"/>
<dbReference type="KEGG" id="tml:GSTUM_00010286001"/>
<sequence>MSQLRDSQDSYQYCERPHDVLALRRHIITNSEDRFFHHSTFSEANRTTWLTTLSFYQVHRSRPRKDSVPPAETGVFTSGFPTHDGDDKYIRQDKLTFSFTSISGDWENVHLSPRERNFWQLIAINPPRTHCLQNDIAGISTQIGPLSLRSWVESCLDGIREKWSEVLNELDRQISVTNSVLFEEEERIKFLFDDENFNNSKRYFWALQSLRVFSETMEETIQLLPSMFEKFYILGVNTQRRESGSDIQAVLTMEELNREMCDIAAKHAAKFQKIRNRIGRKRQEVKGLSDGLSETPSRRR</sequence>
<gene>
    <name evidence="1" type="ORF">GSTUM_00010286001</name>
</gene>
<evidence type="ECO:0000313" key="1">
    <source>
        <dbReference type="EMBL" id="CAZ85428.1"/>
    </source>
</evidence>
<dbReference type="STRING" id="656061.D5GLN5"/>
<dbReference type="Proteomes" id="UP000006911">
    <property type="component" value="Unassembled WGS sequence"/>
</dbReference>
<proteinExistence type="predicted"/>
<accession>D5GLN5</accession>
<dbReference type="RefSeq" id="XP_002841237.1">
    <property type="nucleotide sequence ID" value="XM_002841191.1"/>
</dbReference>
<dbReference type="HOGENOM" id="CLU_928102_0_0_1"/>
<protein>
    <submittedName>
        <fullName evidence="1">(Perigord truffle) hypothetical protein</fullName>
    </submittedName>
</protein>
<name>D5GLN5_TUBMM</name>
<dbReference type="EMBL" id="FN430350">
    <property type="protein sequence ID" value="CAZ85428.1"/>
    <property type="molecule type" value="Genomic_DNA"/>
</dbReference>
<organism evidence="1 2">
    <name type="scientific">Tuber melanosporum (strain Mel28)</name>
    <name type="common">Perigord black truffle</name>
    <dbReference type="NCBI Taxonomy" id="656061"/>
    <lineage>
        <taxon>Eukaryota</taxon>
        <taxon>Fungi</taxon>
        <taxon>Dikarya</taxon>
        <taxon>Ascomycota</taxon>
        <taxon>Pezizomycotina</taxon>
        <taxon>Pezizomycetes</taxon>
        <taxon>Pezizales</taxon>
        <taxon>Tuberaceae</taxon>
        <taxon>Tuber</taxon>
    </lineage>
</organism>